<gene>
    <name evidence="6 7" type="primary">LOC109468164</name>
</gene>
<evidence type="ECO:0000313" key="7">
    <source>
        <dbReference type="RefSeq" id="XP_019621975.1"/>
    </source>
</evidence>
<reference evidence="6 7" key="1">
    <citation type="submission" date="2025-04" db="UniProtKB">
        <authorList>
            <consortium name="RefSeq"/>
        </authorList>
    </citation>
    <scope>IDENTIFICATION</scope>
    <source>
        <tissue evidence="6 7">Gonad</tissue>
    </source>
</reference>
<evidence type="ECO:0000313" key="6">
    <source>
        <dbReference type="RefSeq" id="XP_019621974.1"/>
    </source>
</evidence>
<organism evidence="5 7">
    <name type="scientific">Branchiostoma belcheri</name>
    <name type="common">Amphioxus</name>
    <dbReference type="NCBI Taxonomy" id="7741"/>
    <lineage>
        <taxon>Eukaryota</taxon>
        <taxon>Metazoa</taxon>
        <taxon>Chordata</taxon>
        <taxon>Cephalochordata</taxon>
        <taxon>Leptocardii</taxon>
        <taxon>Amphioxiformes</taxon>
        <taxon>Branchiostomatidae</taxon>
        <taxon>Branchiostoma</taxon>
    </lineage>
</organism>
<dbReference type="Pfam" id="PF15043">
    <property type="entry name" value="CNRIP1"/>
    <property type="match status" value="1"/>
</dbReference>
<protein>
    <recommendedName>
        <fullName evidence="3">CB1 cannabinoid receptor-interacting protein 1</fullName>
    </recommendedName>
</protein>
<keyword evidence="5" id="KW-1185">Reference proteome</keyword>
<dbReference type="PANTHER" id="PTHR31952">
    <property type="entry name" value="CB1 CANNABINOID RECEPTOR-INTERACTING PROTEIN 1"/>
    <property type="match status" value="1"/>
</dbReference>
<proteinExistence type="inferred from homology"/>
<dbReference type="RefSeq" id="XP_019621974.1">
    <property type="nucleotide sequence ID" value="XM_019766415.1"/>
</dbReference>
<evidence type="ECO:0000256" key="3">
    <source>
        <dbReference type="ARBA" id="ARBA00015651"/>
    </source>
</evidence>
<sequence>MGSADFIFKVTVSIRREDDGSPVFFKIDGGRFKTSERTIKLQADVQYRLDIEIKPSLYPKSTSLGTTPLQLKEQARDPHSVRYTTVWSTAGTSVSKKGSRQDVPFVMEFDGLGMLKVCLQCKFYKASDSDHCSWGDSFKQMELNCTLTEERTFIKVYNQQFK</sequence>
<dbReference type="OrthoDB" id="5920443at2759"/>
<dbReference type="Proteomes" id="UP000515135">
    <property type="component" value="Unplaced"/>
</dbReference>
<dbReference type="PANTHER" id="PTHR31952:SF1">
    <property type="entry name" value="CB1 CANNABINOID RECEPTOR-INTERACTING PROTEIN 1"/>
    <property type="match status" value="1"/>
</dbReference>
<accession>A0A6P4XZA5</accession>
<evidence type="ECO:0000256" key="4">
    <source>
        <dbReference type="ARBA" id="ARBA00026030"/>
    </source>
</evidence>
<evidence type="ECO:0000256" key="1">
    <source>
        <dbReference type="ARBA" id="ARBA00003884"/>
    </source>
</evidence>
<name>A0A6P4XZA5_BRABE</name>
<dbReference type="AlphaFoldDB" id="A0A6P4XZA5"/>
<comment type="similarity">
    <text evidence="2">Belongs to the CNRIP family.</text>
</comment>
<dbReference type="RefSeq" id="XP_019621975.1">
    <property type="nucleotide sequence ID" value="XM_019766416.1"/>
</dbReference>
<dbReference type="GeneID" id="109468164"/>
<dbReference type="GO" id="GO:0031718">
    <property type="term" value="F:type 1 cannabinoid receptor binding"/>
    <property type="evidence" value="ECO:0007669"/>
    <property type="project" value="TreeGrafter"/>
</dbReference>
<comment type="subunit">
    <text evidence="4">Interacts with the cannabinoid receptor CNR1 (via C-terminus). Does not interact with cannabinoid receptor CNR2.</text>
</comment>
<evidence type="ECO:0000313" key="5">
    <source>
        <dbReference type="Proteomes" id="UP000515135"/>
    </source>
</evidence>
<evidence type="ECO:0000256" key="2">
    <source>
        <dbReference type="ARBA" id="ARBA00007288"/>
    </source>
</evidence>
<dbReference type="InterPro" id="IPR029204">
    <property type="entry name" value="CNRIP1"/>
</dbReference>
<comment type="function">
    <text evidence="1">Suppresses cannabinoid receptor CNR1-mediated tonic inhibition of voltage-gated calcium channels.</text>
</comment>
<dbReference type="GO" id="GO:0005886">
    <property type="term" value="C:plasma membrane"/>
    <property type="evidence" value="ECO:0007669"/>
    <property type="project" value="TreeGrafter"/>
</dbReference>
<dbReference type="KEGG" id="bbel:109468164"/>